<sequence length="283" mass="30443">MLVAAALFALMGVLVKHASTTFSPAELVFYRSAFGLLAIWGVIAVGRRQLLAPLATRHWRAHFWRGLSGFVALVLFFYAIGRLPLATAVTLNYTAPLFLAALSAWWLRERHGRGLLGAVLLGFVGIVLLLRPQVQGQDWLPALAGLVSGMLAAVAYVNVKQLGKLGEPEWRVVFYFTLLATVGGGVWMAVAGFHRPLAGDWPWLAGIGVTATLAQLALTRAYHRGRTLMVGSLAYTTVGFSALYGVLLFDERLPLPAWAGMAVVAVAGVWAVRASTPAQPDPL</sequence>
<keyword evidence="4 5" id="KW-0472">Membrane</keyword>
<keyword evidence="2 5" id="KW-0812">Transmembrane</keyword>
<dbReference type="STRING" id="1123392.GCA_000376425_02788"/>
<dbReference type="InterPro" id="IPR037185">
    <property type="entry name" value="EmrE-like"/>
</dbReference>
<evidence type="ECO:0000313" key="7">
    <source>
        <dbReference type="EMBL" id="KVW94274.1"/>
    </source>
</evidence>
<evidence type="ECO:0000256" key="1">
    <source>
        <dbReference type="ARBA" id="ARBA00004141"/>
    </source>
</evidence>
<gene>
    <name evidence="7" type="ORF">ABW22_12865</name>
</gene>
<organism evidence="7 8">
    <name type="scientific">Thiobacillus denitrificans</name>
    <dbReference type="NCBI Taxonomy" id="36861"/>
    <lineage>
        <taxon>Bacteria</taxon>
        <taxon>Pseudomonadati</taxon>
        <taxon>Pseudomonadota</taxon>
        <taxon>Betaproteobacteria</taxon>
        <taxon>Nitrosomonadales</taxon>
        <taxon>Thiobacillaceae</taxon>
        <taxon>Thiobacillus</taxon>
    </lineage>
</organism>
<comment type="caution">
    <text evidence="7">The sequence shown here is derived from an EMBL/GenBank/DDBJ whole genome shotgun (WGS) entry which is preliminary data.</text>
</comment>
<keyword evidence="3 5" id="KW-1133">Transmembrane helix</keyword>
<evidence type="ECO:0000313" key="8">
    <source>
        <dbReference type="Proteomes" id="UP000064243"/>
    </source>
</evidence>
<evidence type="ECO:0000256" key="2">
    <source>
        <dbReference type="ARBA" id="ARBA00022692"/>
    </source>
</evidence>
<evidence type="ECO:0000256" key="5">
    <source>
        <dbReference type="SAM" id="Phobius"/>
    </source>
</evidence>
<feature type="transmembrane region" description="Helical" evidence="5">
    <location>
        <begin position="171"/>
        <end position="189"/>
    </location>
</feature>
<feature type="transmembrane region" description="Helical" evidence="5">
    <location>
        <begin position="230"/>
        <end position="249"/>
    </location>
</feature>
<feature type="transmembrane region" description="Helical" evidence="5">
    <location>
        <begin position="114"/>
        <end position="133"/>
    </location>
</feature>
<protein>
    <submittedName>
        <fullName evidence="7">Membrane protein</fullName>
    </submittedName>
</protein>
<dbReference type="SUPFAM" id="SSF103481">
    <property type="entry name" value="Multidrug resistance efflux transporter EmrE"/>
    <property type="match status" value="2"/>
</dbReference>
<feature type="domain" description="EamA" evidence="6">
    <location>
        <begin position="142"/>
        <end position="269"/>
    </location>
</feature>
<feature type="transmembrane region" description="Helical" evidence="5">
    <location>
        <begin position="28"/>
        <end position="50"/>
    </location>
</feature>
<keyword evidence="8" id="KW-1185">Reference proteome</keyword>
<dbReference type="Pfam" id="PF00892">
    <property type="entry name" value="EamA"/>
    <property type="match status" value="2"/>
</dbReference>
<dbReference type="Proteomes" id="UP000064243">
    <property type="component" value="Unassembled WGS sequence"/>
</dbReference>
<reference evidence="7 8" key="1">
    <citation type="journal article" date="2015" name="Appl. Environ. Microbiol.">
        <title>Aerobic and Anaerobic Thiosulfate Oxidation by a Cold-Adapted, Subglacial Chemoautotroph.</title>
        <authorList>
            <person name="Harrold Z.R."/>
            <person name="Skidmore M.L."/>
            <person name="Hamilton T.L."/>
            <person name="Desch L."/>
            <person name="Amada K."/>
            <person name="van Gelder W."/>
            <person name="Glover K."/>
            <person name="Roden E.E."/>
            <person name="Boyd E.S."/>
        </authorList>
    </citation>
    <scope>NUCLEOTIDE SEQUENCE [LARGE SCALE GENOMIC DNA]</scope>
    <source>
        <strain evidence="7 8">RG</strain>
    </source>
</reference>
<dbReference type="PANTHER" id="PTHR22911:SF6">
    <property type="entry name" value="SOLUTE CARRIER FAMILY 35 MEMBER G1"/>
    <property type="match status" value="1"/>
</dbReference>
<feature type="transmembrane region" description="Helical" evidence="5">
    <location>
        <begin position="201"/>
        <end position="218"/>
    </location>
</feature>
<name>A0A125BC33_THIDE</name>
<evidence type="ECO:0000256" key="3">
    <source>
        <dbReference type="ARBA" id="ARBA00022989"/>
    </source>
</evidence>
<feature type="transmembrane region" description="Helical" evidence="5">
    <location>
        <begin position="86"/>
        <end position="107"/>
    </location>
</feature>
<comment type="subcellular location">
    <subcellularLocation>
        <location evidence="1">Membrane</location>
        <topology evidence="1">Multi-pass membrane protein</topology>
    </subcellularLocation>
</comment>
<dbReference type="EMBL" id="LDUG01000036">
    <property type="protein sequence ID" value="KVW94274.1"/>
    <property type="molecule type" value="Genomic_DNA"/>
</dbReference>
<dbReference type="PATRIC" id="fig|36861.3.peg.2358"/>
<proteinExistence type="predicted"/>
<dbReference type="GO" id="GO:0016020">
    <property type="term" value="C:membrane"/>
    <property type="evidence" value="ECO:0007669"/>
    <property type="project" value="UniProtKB-SubCell"/>
</dbReference>
<dbReference type="InterPro" id="IPR000620">
    <property type="entry name" value="EamA_dom"/>
</dbReference>
<feature type="transmembrane region" description="Helical" evidence="5">
    <location>
        <begin position="139"/>
        <end position="159"/>
    </location>
</feature>
<accession>A0A125BC33</accession>
<dbReference type="AlphaFoldDB" id="A0A125BC33"/>
<dbReference type="PANTHER" id="PTHR22911">
    <property type="entry name" value="ACYL-MALONYL CONDENSING ENZYME-RELATED"/>
    <property type="match status" value="1"/>
</dbReference>
<feature type="transmembrane region" description="Helical" evidence="5">
    <location>
        <begin position="62"/>
        <end position="80"/>
    </location>
</feature>
<evidence type="ECO:0000259" key="6">
    <source>
        <dbReference type="Pfam" id="PF00892"/>
    </source>
</evidence>
<feature type="domain" description="EamA" evidence="6">
    <location>
        <begin position="1"/>
        <end position="130"/>
    </location>
</feature>
<evidence type="ECO:0000256" key="4">
    <source>
        <dbReference type="ARBA" id="ARBA00023136"/>
    </source>
</evidence>
<dbReference type="OrthoDB" id="8524934at2"/>
<feature type="transmembrane region" description="Helical" evidence="5">
    <location>
        <begin position="255"/>
        <end position="272"/>
    </location>
</feature>